<comment type="caution">
    <text evidence="8">The sequence shown here is derived from an EMBL/GenBank/DDBJ whole genome shotgun (WGS) entry which is preliminary data.</text>
</comment>
<dbReference type="PANTHER" id="PTHR31542:SF1">
    <property type="entry name" value="LARGE RIBOSOMAL SUBUNIT PROTEIN ML50"/>
    <property type="match status" value="1"/>
</dbReference>
<protein>
    <recommendedName>
        <fullName evidence="6">Large ribosomal subunit protein mL50</fullName>
    </recommendedName>
    <alternativeName>
        <fullName evidence="7">39S ribosomal protein L50, mitochondrial</fullName>
    </alternativeName>
</protein>
<evidence type="ECO:0000256" key="6">
    <source>
        <dbReference type="ARBA" id="ARBA00035183"/>
    </source>
</evidence>
<dbReference type="PANTHER" id="PTHR31542">
    <property type="entry name" value="39A RIBOSOMAL PROTEIN L50, MITOCHONDRIAL"/>
    <property type="match status" value="1"/>
</dbReference>
<reference evidence="8 9" key="1">
    <citation type="journal article" date="2011" name="Cell">
        <title>The monarch butterfly genome yields insights into long-distance migration.</title>
        <authorList>
            <person name="Zhan S."/>
            <person name="Merlin C."/>
            <person name="Boore J.L."/>
            <person name="Reppert S.M."/>
        </authorList>
    </citation>
    <scope>NUCLEOTIDE SEQUENCE [LARGE SCALE GENOMIC DNA]</scope>
    <source>
        <strain evidence="8">F-2</strain>
    </source>
</reference>
<dbReference type="InterPro" id="IPR018305">
    <property type="entry name" value="Ribosomal_m50"/>
</dbReference>
<dbReference type="STRING" id="278856.A0A212FFI3"/>
<keyword evidence="5" id="KW-0687">Ribonucleoprotein</keyword>
<dbReference type="KEGG" id="dpl:KGM_209594"/>
<keyword evidence="9" id="KW-1185">Reference proteome</keyword>
<evidence type="ECO:0000256" key="1">
    <source>
        <dbReference type="ARBA" id="ARBA00004173"/>
    </source>
</evidence>
<evidence type="ECO:0000256" key="2">
    <source>
        <dbReference type="ARBA" id="ARBA00008860"/>
    </source>
</evidence>
<proteinExistence type="inferred from homology"/>
<evidence type="ECO:0000256" key="5">
    <source>
        <dbReference type="ARBA" id="ARBA00023274"/>
    </source>
</evidence>
<evidence type="ECO:0000313" key="9">
    <source>
        <dbReference type="Proteomes" id="UP000007151"/>
    </source>
</evidence>
<dbReference type="FunCoup" id="A0A212FFI3">
    <property type="interactions" value="264"/>
</dbReference>
<name>A0A212FFI3_DANPL</name>
<keyword evidence="3" id="KW-0689">Ribosomal protein</keyword>
<comment type="subcellular location">
    <subcellularLocation>
        <location evidence="1">Mitochondrion</location>
    </subcellularLocation>
</comment>
<keyword evidence="4" id="KW-0496">Mitochondrion</keyword>
<sequence>MLRKALLTPRFENFQVVCVRHKQVKLPKVDKKFQAEAESLAARGFLRPNKPWDPPVDINTTILKICSENGLNEQSTFDSLEIKYSVLKACFDQTGHSVPNSLLHTIENVDDLQTFYETPVDTLTPFDSLKKMDLPRNLHVQEDYVRFHPDKDTLFNGKTVFPKRSSIVSGLKARKKYEGFTAKRSWP</sequence>
<dbReference type="GO" id="GO:0005762">
    <property type="term" value="C:mitochondrial large ribosomal subunit"/>
    <property type="evidence" value="ECO:0007669"/>
    <property type="project" value="TreeGrafter"/>
</dbReference>
<evidence type="ECO:0000256" key="3">
    <source>
        <dbReference type="ARBA" id="ARBA00022980"/>
    </source>
</evidence>
<evidence type="ECO:0000256" key="7">
    <source>
        <dbReference type="ARBA" id="ARBA00035398"/>
    </source>
</evidence>
<organism evidence="8 9">
    <name type="scientific">Danaus plexippus plexippus</name>
    <dbReference type="NCBI Taxonomy" id="278856"/>
    <lineage>
        <taxon>Eukaryota</taxon>
        <taxon>Metazoa</taxon>
        <taxon>Ecdysozoa</taxon>
        <taxon>Arthropoda</taxon>
        <taxon>Hexapoda</taxon>
        <taxon>Insecta</taxon>
        <taxon>Pterygota</taxon>
        <taxon>Neoptera</taxon>
        <taxon>Endopterygota</taxon>
        <taxon>Lepidoptera</taxon>
        <taxon>Glossata</taxon>
        <taxon>Ditrysia</taxon>
        <taxon>Papilionoidea</taxon>
        <taxon>Nymphalidae</taxon>
        <taxon>Danainae</taxon>
        <taxon>Danaini</taxon>
        <taxon>Danaina</taxon>
        <taxon>Danaus</taxon>
        <taxon>Danaus</taxon>
    </lineage>
</organism>
<dbReference type="AlphaFoldDB" id="A0A212FFI3"/>
<evidence type="ECO:0000313" key="8">
    <source>
        <dbReference type="EMBL" id="OWR52505.1"/>
    </source>
</evidence>
<dbReference type="OrthoDB" id="9939609at2759"/>
<evidence type="ECO:0000256" key="4">
    <source>
        <dbReference type="ARBA" id="ARBA00023128"/>
    </source>
</evidence>
<dbReference type="eggNOG" id="ENOG502S4J8">
    <property type="taxonomic scope" value="Eukaryota"/>
</dbReference>
<gene>
    <name evidence="8" type="ORF">KGM_209594</name>
</gene>
<dbReference type="Proteomes" id="UP000007151">
    <property type="component" value="Unassembled WGS sequence"/>
</dbReference>
<comment type="similarity">
    <text evidence="2">Belongs to the mitochondrion-specific ribosomal protein mL50 family.</text>
</comment>
<dbReference type="EMBL" id="AGBW02008811">
    <property type="protein sequence ID" value="OWR52505.1"/>
    <property type="molecule type" value="Genomic_DNA"/>
</dbReference>
<accession>A0A212FFI3</accession>